<accession>A0A5R9B312</accession>
<keyword evidence="1" id="KW-0233">DNA recombination</keyword>
<dbReference type="OrthoDB" id="9803231at2"/>
<dbReference type="InterPro" id="IPR036397">
    <property type="entry name" value="RNaseH_sf"/>
</dbReference>
<dbReference type="GO" id="GO:0006310">
    <property type="term" value="P:DNA recombination"/>
    <property type="evidence" value="ECO:0007669"/>
    <property type="project" value="UniProtKB-KW"/>
</dbReference>
<dbReference type="GO" id="GO:0004803">
    <property type="term" value="F:transposase activity"/>
    <property type="evidence" value="ECO:0007669"/>
    <property type="project" value="TreeGrafter"/>
</dbReference>
<dbReference type="SUPFAM" id="SSF53098">
    <property type="entry name" value="Ribonuclease H-like"/>
    <property type="match status" value="1"/>
</dbReference>
<dbReference type="GO" id="GO:0032196">
    <property type="term" value="P:transposition"/>
    <property type="evidence" value="ECO:0007669"/>
    <property type="project" value="TreeGrafter"/>
</dbReference>
<feature type="domain" description="Integrase catalytic" evidence="2">
    <location>
        <begin position="185"/>
        <end position="348"/>
    </location>
</feature>
<evidence type="ECO:0000313" key="3">
    <source>
        <dbReference type="EMBL" id="TLP90681.1"/>
    </source>
</evidence>
<dbReference type="RefSeq" id="WP_138254376.1">
    <property type="nucleotide sequence ID" value="NZ_VAVZ01000080.1"/>
</dbReference>
<dbReference type="PROSITE" id="PS50994">
    <property type="entry name" value="INTEGRASE"/>
    <property type="match status" value="1"/>
</dbReference>
<dbReference type="GO" id="GO:0003676">
    <property type="term" value="F:nucleic acid binding"/>
    <property type="evidence" value="ECO:0007669"/>
    <property type="project" value="InterPro"/>
</dbReference>
<dbReference type="AlphaFoldDB" id="A0A5R9B312"/>
<dbReference type="Pfam" id="PF13936">
    <property type="entry name" value="HTH_38"/>
    <property type="match status" value="1"/>
</dbReference>
<sequence>MKPGYRHLNLDERIEIDKRHDRGESLRTIADALSRSPSTLSRELRRGRWRPSHENAAYRPYRDAGLHGGALSPPQYRADRAHRKAAARAARSHQRTRLSSDAAITYLVNKLGDGWTPEMIAGRVRIDFPDTPAMWMSHETIYRFIYAPENQHRRLHEYLPHGRKKRRKHHGRKVHSSKIPHRVSIHHRPPEVDERAVFGHWEGDSVLGTKSRGDGIHTEVERHTRLLRATKVAALSSQEGIEAQKRLFGPLPVHARVSTTMDNGTEMHLHTELVTDYGIDTYFADPYSSWQRGTNEHHNGRLRRYYPKGTDFSHLSEEELQAAVTEINNQPRKCLGWFTPAEAFDEHLHLETTGQCCTSK</sequence>
<name>A0A5R9B312_9MICC</name>
<evidence type="ECO:0000313" key="4">
    <source>
        <dbReference type="Proteomes" id="UP000310458"/>
    </source>
</evidence>
<dbReference type="InterPro" id="IPR051917">
    <property type="entry name" value="Transposase-Integrase"/>
</dbReference>
<keyword evidence="4" id="KW-1185">Reference proteome</keyword>
<dbReference type="Gene3D" id="3.30.420.10">
    <property type="entry name" value="Ribonuclease H-like superfamily/Ribonuclease H"/>
    <property type="match status" value="1"/>
</dbReference>
<protein>
    <submittedName>
        <fullName evidence="3">IS30 family transposase</fullName>
    </submittedName>
</protein>
<dbReference type="InterPro" id="IPR025246">
    <property type="entry name" value="IS30-like_HTH"/>
</dbReference>
<reference evidence="3 4" key="1">
    <citation type="submission" date="2019-05" db="EMBL/GenBank/DDBJ databases">
        <title>Nesterenkonia sp. GY074 isolated from the Southern Atlantic Ocean.</title>
        <authorList>
            <person name="Zhang G."/>
        </authorList>
    </citation>
    <scope>NUCLEOTIDE SEQUENCE [LARGE SCALE GENOMIC DNA]</scope>
    <source>
        <strain evidence="3 4">GY074</strain>
    </source>
</reference>
<dbReference type="InterPro" id="IPR053392">
    <property type="entry name" value="Transposase_IS30-like"/>
</dbReference>
<evidence type="ECO:0000259" key="2">
    <source>
        <dbReference type="PROSITE" id="PS50994"/>
    </source>
</evidence>
<dbReference type="GO" id="GO:0015074">
    <property type="term" value="P:DNA integration"/>
    <property type="evidence" value="ECO:0007669"/>
    <property type="project" value="InterPro"/>
</dbReference>
<dbReference type="Proteomes" id="UP000310458">
    <property type="component" value="Unassembled WGS sequence"/>
</dbReference>
<organism evidence="3 4">
    <name type="scientific">Nesterenkonia salmonea</name>
    <dbReference type="NCBI Taxonomy" id="1804987"/>
    <lineage>
        <taxon>Bacteria</taxon>
        <taxon>Bacillati</taxon>
        <taxon>Actinomycetota</taxon>
        <taxon>Actinomycetes</taxon>
        <taxon>Micrococcales</taxon>
        <taxon>Micrococcaceae</taxon>
        <taxon>Nesterenkonia</taxon>
    </lineage>
</organism>
<gene>
    <name evidence="3" type="ORF">FEF26_15175</name>
</gene>
<dbReference type="GO" id="GO:0005829">
    <property type="term" value="C:cytosol"/>
    <property type="evidence" value="ECO:0007669"/>
    <property type="project" value="TreeGrafter"/>
</dbReference>
<dbReference type="EMBL" id="VAVZ01000080">
    <property type="protein sequence ID" value="TLP90681.1"/>
    <property type="molecule type" value="Genomic_DNA"/>
</dbReference>
<dbReference type="PANTHER" id="PTHR10948:SF23">
    <property type="entry name" value="TRANSPOSASE INSI FOR INSERTION SEQUENCE ELEMENT IS30A-RELATED"/>
    <property type="match status" value="1"/>
</dbReference>
<dbReference type="InterPro" id="IPR001584">
    <property type="entry name" value="Integrase_cat-core"/>
</dbReference>
<proteinExistence type="predicted"/>
<dbReference type="NCBIfam" id="NF033563">
    <property type="entry name" value="transpos_IS30"/>
    <property type="match status" value="1"/>
</dbReference>
<dbReference type="InterPro" id="IPR012337">
    <property type="entry name" value="RNaseH-like_sf"/>
</dbReference>
<comment type="caution">
    <text evidence="3">The sequence shown here is derived from an EMBL/GenBank/DDBJ whole genome shotgun (WGS) entry which is preliminary data.</text>
</comment>
<evidence type="ECO:0000256" key="1">
    <source>
        <dbReference type="ARBA" id="ARBA00023172"/>
    </source>
</evidence>
<dbReference type="PANTHER" id="PTHR10948">
    <property type="entry name" value="TRANSPOSASE"/>
    <property type="match status" value="1"/>
</dbReference>